<dbReference type="EMBL" id="VUMM01000003">
    <property type="protein sequence ID" value="MSS01136.1"/>
    <property type="molecule type" value="Genomic_DNA"/>
</dbReference>
<dbReference type="InterPro" id="IPR044731">
    <property type="entry name" value="BDH-like"/>
</dbReference>
<evidence type="ECO:0000313" key="5">
    <source>
        <dbReference type="Proteomes" id="UP000470082"/>
    </source>
</evidence>
<feature type="domain" description="Fe-containing alcohol dehydrogenase-like C-terminal" evidence="3">
    <location>
        <begin position="186"/>
        <end position="384"/>
    </location>
</feature>
<dbReference type="GO" id="GO:0046872">
    <property type="term" value="F:metal ion binding"/>
    <property type="evidence" value="ECO:0007669"/>
    <property type="project" value="InterPro"/>
</dbReference>
<dbReference type="CDD" id="cd08187">
    <property type="entry name" value="BDH"/>
    <property type="match status" value="1"/>
</dbReference>
<gene>
    <name evidence="4" type="ORF">FYJ50_03245</name>
</gene>
<dbReference type="GO" id="GO:1990362">
    <property type="term" value="F:butanol dehydrogenase (NAD+) activity"/>
    <property type="evidence" value="ECO:0007669"/>
    <property type="project" value="InterPro"/>
</dbReference>
<dbReference type="InterPro" id="IPR001670">
    <property type="entry name" value="ADH_Fe/GldA"/>
</dbReference>
<dbReference type="Pfam" id="PF25137">
    <property type="entry name" value="ADH_Fe_C"/>
    <property type="match status" value="1"/>
</dbReference>
<dbReference type="InterPro" id="IPR056798">
    <property type="entry name" value="ADH_Fe_C"/>
</dbReference>
<keyword evidence="5" id="KW-1185">Reference proteome</keyword>
<name>A0A7X2N2C6_9FIRM</name>
<accession>A0A7X2N2C6</accession>
<dbReference type="FunFam" id="3.40.50.1970:FF:000003">
    <property type="entry name" value="Alcohol dehydrogenase, iron-containing"/>
    <property type="match status" value="1"/>
</dbReference>
<dbReference type="AlphaFoldDB" id="A0A7X2N2C6"/>
<evidence type="ECO:0000313" key="4">
    <source>
        <dbReference type="EMBL" id="MSS01136.1"/>
    </source>
</evidence>
<proteinExistence type="predicted"/>
<dbReference type="Pfam" id="PF00465">
    <property type="entry name" value="Fe-ADH"/>
    <property type="match status" value="1"/>
</dbReference>
<sequence>MNNFRFYNPCEIYFGKEQEKNAGKLCAKYGHKVLMVYGKNSIKKNGVYDTVISSFKEENIEFIELNGVKPNPEMDLVYKGIEICKNENIDFVLAVGGGSVIDCAKAIATGALYDGDAWDFYLRKRKPEKALPVGTILTVVGAGSEMSNSNVITKGNLKRDFDNEIIIPKFSILNPELTYTVSPFQTACGSFDAISHLLERYFTPTESTDVTDRMIEGLVQTLMIYTPLAMKHPDCYEYRAQIMWAATLAQNGLMNTGRDGDWACHKIEHELSGEFDIAHGLGLAMIYPSWLIYVAKENMPRFRQFGRRILGVDVMEEDDKTIECIVDAFVDFEKKIGLDYNISSLEMDDEKCKELAIRTCWNSDTKGKFRKLTSDDIYRILKNAKTFE</sequence>
<reference evidence="4 5" key="1">
    <citation type="submission" date="2019-08" db="EMBL/GenBank/DDBJ databases">
        <title>In-depth cultivation of the pig gut microbiome towards novel bacterial diversity and tailored functional studies.</title>
        <authorList>
            <person name="Wylensek D."/>
            <person name="Hitch T.C.A."/>
            <person name="Clavel T."/>
        </authorList>
    </citation>
    <scope>NUCLEOTIDE SEQUENCE [LARGE SCALE GENOMIC DNA]</scope>
    <source>
        <strain evidence="4 5">LKV-178-WT-2G</strain>
    </source>
</reference>
<dbReference type="Gene3D" id="3.40.50.1970">
    <property type="match status" value="1"/>
</dbReference>
<dbReference type="PANTHER" id="PTHR43633:SF1">
    <property type="entry name" value="ALCOHOL DEHYDROGENASE YQHD"/>
    <property type="match status" value="1"/>
</dbReference>
<dbReference type="GO" id="GO:1990002">
    <property type="term" value="F:methylglyoxal reductase (NADPH) (acetol producing) activity"/>
    <property type="evidence" value="ECO:0007669"/>
    <property type="project" value="TreeGrafter"/>
</dbReference>
<dbReference type="InterPro" id="IPR018211">
    <property type="entry name" value="ADH_Fe_CS"/>
</dbReference>
<dbReference type="GO" id="GO:0005829">
    <property type="term" value="C:cytosol"/>
    <property type="evidence" value="ECO:0007669"/>
    <property type="project" value="TreeGrafter"/>
</dbReference>
<protein>
    <submittedName>
        <fullName evidence="4">Iron-containing alcohol dehydrogenase</fullName>
    </submittedName>
</protein>
<dbReference type="SUPFAM" id="SSF56796">
    <property type="entry name" value="Dehydroquinate synthase-like"/>
    <property type="match status" value="1"/>
</dbReference>
<dbReference type="RefSeq" id="WP_154459597.1">
    <property type="nucleotide sequence ID" value="NZ_VUMM01000003.1"/>
</dbReference>
<dbReference type="PANTHER" id="PTHR43633">
    <property type="entry name" value="ALCOHOL DEHYDROGENASE YQHD"/>
    <property type="match status" value="1"/>
</dbReference>
<dbReference type="Proteomes" id="UP000470082">
    <property type="component" value="Unassembled WGS sequence"/>
</dbReference>
<evidence type="ECO:0000259" key="2">
    <source>
        <dbReference type="Pfam" id="PF00465"/>
    </source>
</evidence>
<comment type="caution">
    <text evidence="4">The sequence shown here is derived from an EMBL/GenBank/DDBJ whole genome shotgun (WGS) entry which is preliminary data.</text>
</comment>
<dbReference type="GO" id="GO:0008106">
    <property type="term" value="F:alcohol dehydrogenase (NADP+) activity"/>
    <property type="evidence" value="ECO:0007669"/>
    <property type="project" value="TreeGrafter"/>
</dbReference>
<evidence type="ECO:0000256" key="1">
    <source>
        <dbReference type="ARBA" id="ARBA00023002"/>
    </source>
</evidence>
<evidence type="ECO:0000259" key="3">
    <source>
        <dbReference type="Pfam" id="PF25137"/>
    </source>
</evidence>
<dbReference type="Gene3D" id="1.20.1090.10">
    <property type="entry name" value="Dehydroquinate synthase-like - alpha domain"/>
    <property type="match status" value="1"/>
</dbReference>
<feature type="domain" description="Alcohol dehydrogenase iron-type/glycerol dehydrogenase GldA" evidence="2">
    <location>
        <begin position="9"/>
        <end position="175"/>
    </location>
</feature>
<organism evidence="4 5">
    <name type="scientific">Floccifex porci</name>
    <dbReference type="NCBI Taxonomy" id="2606629"/>
    <lineage>
        <taxon>Bacteria</taxon>
        <taxon>Bacillati</taxon>
        <taxon>Bacillota</taxon>
        <taxon>Erysipelotrichia</taxon>
        <taxon>Erysipelotrichales</taxon>
        <taxon>Erysipelotrichaceae</taxon>
        <taxon>Floccifex</taxon>
    </lineage>
</organism>
<keyword evidence="1" id="KW-0560">Oxidoreductase</keyword>
<dbReference type="PROSITE" id="PS00060">
    <property type="entry name" value="ADH_IRON_2"/>
    <property type="match status" value="1"/>
</dbReference>